<dbReference type="Pfam" id="PF00440">
    <property type="entry name" value="TetR_N"/>
    <property type="match status" value="1"/>
</dbReference>
<dbReference type="SUPFAM" id="SSF48498">
    <property type="entry name" value="Tetracyclin repressor-like, C-terminal domain"/>
    <property type="match status" value="1"/>
</dbReference>
<feature type="DNA-binding region" description="H-T-H motif" evidence="4">
    <location>
        <begin position="45"/>
        <end position="64"/>
    </location>
</feature>
<evidence type="ECO:0000259" key="6">
    <source>
        <dbReference type="PROSITE" id="PS50977"/>
    </source>
</evidence>
<dbReference type="InterPro" id="IPR009057">
    <property type="entry name" value="Homeodomain-like_sf"/>
</dbReference>
<keyword evidence="3" id="KW-0804">Transcription</keyword>
<sequence length="220" mass="24472">MNSVKIEPRRRKAKQPTSYHHGDLRRQLIAAAERIIVERGVEGFTLREAARRVGVSPAAPSHHFKDAKGLLTEVALLGFRDFAEALAAADRRGGEDPMRRLTEQGTAYVRFALKYPARFQLMFRTDKHDHGNAEFVRVSEESFRILKDAIRAATGTSPDRELSPDGQGLLMAVWSMVHGYCHLAFGGELSKPERGGGGKQAILEQLLPLTLKHLPSPLKK</sequence>
<keyword evidence="2 4" id="KW-0238">DNA-binding</keyword>
<feature type="domain" description="HTH tetR-type" evidence="6">
    <location>
        <begin position="22"/>
        <end position="82"/>
    </location>
</feature>
<protein>
    <submittedName>
        <fullName evidence="7">Transcriptional regulator, TetR family</fullName>
    </submittedName>
</protein>
<evidence type="ECO:0000256" key="1">
    <source>
        <dbReference type="ARBA" id="ARBA00023015"/>
    </source>
</evidence>
<dbReference type="Pfam" id="PF13305">
    <property type="entry name" value="TetR_C_33"/>
    <property type="match status" value="1"/>
</dbReference>
<dbReference type="RefSeq" id="WP_079541981.1">
    <property type="nucleotide sequence ID" value="NZ_LT670844.1"/>
</dbReference>
<evidence type="ECO:0000256" key="2">
    <source>
        <dbReference type="ARBA" id="ARBA00023125"/>
    </source>
</evidence>
<dbReference type="InterPro" id="IPR025996">
    <property type="entry name" value="MT1864/Rv1816-like_C"/>
</dbReference>
<dbReference type="GO" id="GO:0000976">
    <property type="term" value="F:transcription cis-regulatory region binding"/>
    <property type="evidence" value="ECO:0007669"/>
    <property type="project" value="TreeGrafter"/>
</dbReference>
<dbReference type="InterPro" id="IPR001647">
    <property type="entry name" value="HTH_TetR"/>
</dbReference>
<proteinExistence type="predicted"/>
<evidence type="ECO:0000256" key="4">
    <source>
        <dbReference type="PROSITE-ProRule" id="PRU00335"/>
    </source>
</evidence>
<dbReference type="AlphaFoldDB" id="A0A1M6X368"/>
<organism evidence="7 8">
    <name type="scientific">Bradyrhizobium lablabi</name>
    <dbReference type="NCBI Taxonomy" id="722472"/>
    <lineage>
        <taxon>Bacteria</taxon>
        <taxon>Pseudomonadati</taxon>
        <taxon>Pseudomonadota</taxon>
        <taxon>Alphaproteobacteria</taxon>
        <taxon>Hyphomicrobiales</taxon>
        <taxon>Nitrobacteraceae</taxon>
        <taxon>Bradyrhizobium</taxon>
    </lineage>
</organism>
<dbReference type="PANTHER" id="PTHR30055">
    <property type="entry name" value="HTH-TYPE TRANSCRIPTIONAL REGULATOR RUTR"/>
    <property type="match status" value="1"/>
</dbReference>
<evidence type="ECO:0000313" key="7">
    <source>
        <dbReference type="EMBL" id="SHL00351.1"/>
    </source>
</evidence>
<dbReference type="OrthoDB" id="7056813at2"/>
<dbReference type="GO" id="GO:0003700">
    <property type="term" value="F:DNA-binding transcription factor activity"/>
    <property type="evidence" value="ECO:0007669"/>
    <property type="project" value="TreeGrafter"/>
</dbReference>
<dbReference type="InterPro" id="IPR036271">
    <property type="entry name" value="Tet_transcr_reg_TetR-rel_C_sf"/>
</dbReference>
<dbReference type="PANTHER" id="PTHR30055:SF220">
    <property type="entry name" value="TETR-FAMILY REGULATORY PROTEIN"/>
    <property type="match status" value="1"/>
</dbReference>
<reference evidence="7 8" key="1">
    <citation type="submission" date="2016-11" db="EMBL/GenBank/DDBJ databases">
        <authorList>
            <person name="Jaros S."/>
            <person name="Januszkiewicz K."/>
            <person name="Wedrychowicz H."/>
        </authorList>
    </citation>
    <scope>NUCLEOTIDE SEQUENCE [LARGE SCALE GENOMIC DNA]</scope>
    <source>
        <strain evidence="7 8">GAS499</strain>
    </source>
</reference>
<evidence type="ECO:0000256" key="3">
    <source>
        <dbReference type="ARBA" id="ARBA00023163"/>
    </source>
</evidence>
<dbReference type="Gene3D" id="1.10.357.10">
    <property type="entry name" value="Tetracycline Repressor, domain 2"/>
    <property type="match status" value="1"/>
</dbReference>
<feature type="region of interest" description="Disordered" evidence="5">
    <location>
        <begin position="1"/>
        <end position="20"/>
    </location>
</feature>
<evidence type="ECO:0000313" key="8">
    <source>
        <dbReference type="Proteomes" id="UP000189935"/>
    </source>
</evidence>
<dbReference type="SUPFAM" id="SSF46689">
    <property type="entry name" value="Homeodomain-like"/>
    <property type="match status" value="1"/>
</dbReference>
<dbReference type="EMBL" id="LT670844">
    <property type="protein sequence ID" value="SHL00351.1"/>
    <property type="molecule type" value="Genomic_DNA"/>
</dbReference>
<gene>
    <name evidence="7" type="ORF">SAMN05444159_4747</name>
</gene>
<name>A0A1M6X368_9BRAD</name>
<dbReference type="Proteomes" id="UP000189935">
    <property type="component" value="Chromosome I"/>
</dbReference>
<keyword evidence="1" id="KW-0805">Transcription regulation</keyword>
<evidence type="ECO:0000256" key="5">
    <source>
        <dbReference type="SAM" id="MobiDB-lite"/>
    </source>
</evidence>
<dbReference type="InterPro" id="IPR050109">
    <property type="entry name" value="HTH-type_TetR-like_transc_reg"/>
</dbReference>
<dbReference type="PROSITE" id="PS50977">
    <property type="entry name" value="HTH_TETR_2"/>
    <property type="match status" value="1"/>
</dbReference>
<accession>A0A1M6X368</accession>